<dbReference type="Pfam" id="PF13632">
    <property type="entry name" value="Glyco_trans_2_3"/>
    <property type="match status" value="1"/>
</dbReference>
<evidence type="ECO:0000256" key="6">
    <source>
        <dbReference type="ARBA" id="ARBA00022989"/>
    </source>
</evidence>
<dbReference type="InterPro" id="IPR029044">
    <property type="entry name" value="Nucleotide-diphossugar_trans"/>
</dbReference>
<comment type="subcellular location">
    <subcellularLocation>
        <location evidence="1">Membrane</location>
        <topology evidence="1">Multi-pass membrane protein</topology>
    </subcellularLocation>
</comment>
<dbReference type="SUPFAM" id="SSF53448">
    <property type="entry name" value="Nucleotide-diphospho-sugar transferases"/>
    <property type="match status" value="1"/>
</dbReference>
<evidence type="ECO:0000256" key="8">
    <source>
        <dbReference type="ARBA" id="ARBA00053004"/>
    </source>
</evidence>
<organism evidence="14 15">
    <name type="scientific">Candidatus Komeilibacteria bacterium RIFCSPHIGHO2_01_FULL_52_14</name>
    <dbReference type="NCBI Taxonomy" id="1798549"/>
    <lineage>
        <taxon>Bacteria</taxon>
        <taxon>Candidatus Komeiliibacteriota</taxon>
    </lineage>
</organism>
<feature type="transmembrane region" description="Helical" evidence="12">
    <location>
        <begin position="344"/>
        <end position="366"/>
    </location>
</feature>
<name>A0A1G2BHD3_9BACT</name>
<accession>A0A1G2BHD3</accession>
<proteinExistence type="predicted"/>
<evidence type="ECO:0000256" key="1">
    <source>
        <dbReference type="ARBA" id="ARBA00004141"/>
    </source>
</evidence>
<keyword evidence="4 12" id="KW-0812">Transmembrane</keyword>
<dbReference type="GO" id="GO:0016758">
    <property type="term" value="F:hexosyltransferase activity"/>
    <property type="evidence" value="ECO:0007669"/>
    <property type="project" value="TreeGrafter"/>
</dbReference>
<feature type="transmembrane region" description="Helical" evidence="12">
    <location>
        <begin position="378"/>
        <end position="403"/>
    </location>
</feature>
<evidence type="ECO:0000313" key="15">
    <source>
        <dbReference type="Proteomes" id="UP000177817"/>
    </source>
</evidence>
<keyword evidence="3" id="KW-0808">Transferase</keyword>
<feature type="domain" description="Glycosyltransferase 2-like" evidence="13">
    <location>
        <begin position="149"/>
        <end position="335"/>
    </location>
</feature>
<dbReference type="Gene3D" id="3.90.550.10">
    <property type="entry name" value="Spore Coat Polysaccharide Biosynthesis Protein SpsA, Chain A"/>
    <property type="match status" value="1"/>
</dbReference>
<dbReference type="FunFam" id="3.90.550.10:FF:000164">
    <property type="entry name" value="Beta-(1-3)-glucosyl transferase"/>
    <property type="match status" value="1"/>
</dbReference>
<keyword evidence="5" id="KW-0460">Magnesium</keyword>
<evidence type="ECO:0000256" key="5">
    <source>
        <dbReference type="ARBA" id="ARBA00022842"/>
    </source>
</evidence>
<feature type="transmembrane region" description="Helical" evidence="12">
    <location>
        <begin position="450"/>
        <end position="470"/>
    </location>
</feature>
<dbReference type="PANTHER" id="PTHR43867">
    <property type="entry name" value="CELLULOSE SYNTHASE CATALYTIC SUBUNIT A [UDP-FORMING]"/>
    <property type="match status" value="1"/>
</dbReference>
<dbReference type="InterPro" id="IPR001173">
    <property type="entry name" value="Glyco_trans_2-like"/>
</dbReference>
<dbReference type="PANTHER" id="PTHR43867:SF4">
    <property type="entry name" value="BETA-(1-3)-GLUCOSYL TRANSFERASE"/>
    <property type="match status" value="1"/>
</dbReference>
<sequence length="499" mass="56213">MFLVFIVVLSASILIPGPMIVILVANAAAVIILSSLQIFSAIFPRSEPGRLNTSSHAFVSILVPSYNEPPTLLMYTLDALSRLEHDNFEVLIIDNNTKDSEIWRPVESYVRTLGEKFRFFHVDNLPGFKAGALNRVLQFANPKSEYAAVIDADYEVEPEFLTAALSYFTGEDIALVQFPQQYRNCVKANQPIADEYRHFFKIYMNMANHMDCVPSTGTVSVYLLDALRRIGGFREKALTEDADAGLRLYAADYRGVYVDRSIGYGLMPYDIEAYRKQKNRWAIGNAQSIKSLFSLYGKIPFRSWLGFLANLTAWNHLNFLPFAVLAAYTIVLIPFISTTVSHQGLLTIASLSIFITLASKFALFVVSLRGQKKVLRRAFKAFIVHMGMTLLYSEALGVLLFGTKSGFERTNKFILSKMPSLLKNSYRELILGAWFAIGVAEAVLWGTRPITIIAFLVSSLMLLSFYYVAWKIAPTKTYSKKILADLEHEYQPYLTSKIT</sequence>
<keyword evidence="6 12" id="KW-1133">Transmembrane helix</keyword>
<comment type="catalytic activity">
    <reaction evidence="8">
        <text>a 1,2-diacyl-sn-glycerol + UDP-alpha-D-glucose = a 1,2-diacyl-3-O-(beta-D-glucopyranosyl)-sn-glycerol + UDP + H(+)</text>
        <dbReference type="Rhea" id="RHEA:17285"/>
        <dbReference type="ChEBI" id="CHEBI:15378"/>
        <dbReference type="ChEBI" id="CHEBI:17815"/>
        <dbReference type="ChEBI" id="CHEBI:58223"/>
        <dbReference type="ChEBI" id="CHEBI:58885"/>
        <dbReference type="ChEBI" id="CHEBI:75799"/>
        <dbReference type="EC" id="2.4.1.336"/>
    </reaction>
</comment>
<reference evidence="14 15" key="1">
    <citation type="journal article" date="2016" name="Nat. Commun.">
        <title>Thousands of microbial genomes shed light on interconnected biogeochemical processes in an aquifer system.</title>
        <authorList>
            <person name="Anantharaman K."/>
            <person name="Brown C.T."/>
            <person name="Hug L.A."/>
            <person name="Sharon I."/>
            <person name="Castelle C.J."/>
            <person name="Probst A.J."/>
            <person name="Thomas B.C."/>
            <person name="Singh A."/>
            <person name="Wilkins M.J."/>
            <person name="Karaoz U."/>
            <person name="Brodie E.L."/>
            <person name="Williams K.H."/>
            <person name="Hubbard S.S."/>
            <person name="Banfield J.F."/>
        </authorList>
    </citation>
    <scope>NUCLEOTIDE SEQUENCE [LARGE SCALE GENOMIC DNA]</scope>
</reference>
<dbReference type="GO" id="GO:0005886">
    <property type="term" value="C:plasma membrane"/>
    <property type="evidence" value="ECO:0007669"/>
    <property type="project" value="TreeGrafter"/>
</dbReference>
<comment type="caution">
    <text evidence="14">The sequence shown here is derived from an EMBL/GenBank/DDBJ whole genome shotgun (WGS) entry which is preliminary data.</text>
</comment>
<dbReference type="EC" id="2.4.1.336" evidence="9"/>
<evidence type="ECO:0000313" key="14">
    <source>
        <dbReference type="EMBL" id="OGY88574.1"/>
    </source>
</evidence>
<evidence type="ECO:0000256" key="7">
    <source>
        <dbReference type="ARBA" id="ARBA00023136"/>
    </source>
</evidence>
<evidence type="ECO:0000256" key="10">
    <source>
        <dbReference type="ARBA" id="ARBA00068721"/>
    </source>
</evidence>
<protein>
    <recommendedName>
        <fullName evidence="10">Beta-monoglucosyldiacylglycerol synthase</fullName>
        <ecNumber evidence="9">2.4.1.336</ecNumber>
    </recommendedName>
    <alternativeName>
        <fullName evidence="11">UDP-glucose:1,2-diacylglycerol 3-beta-D-glucosyltransferase</fullName>
    </alternativeName>
</protein>
<gene>
    <name evidence="14" type="ORF">A2677_01335</name>
</gene>
<dbReference type="AlphaFoldDB" id="A0A1G2BHD3"/>
<evidence type="ECO:0000256" key="3">
    <source>
        <dbReference type="ARBA" id="ARBA00022679"/>
    </source>
</evidence>
<keyword evidence="2" id="KW-0328">Glycosyltransferase</keyword>
<evidence type="ECO:0000256" key="4">
    <source>
        <dbReference type="ARBA" id="ARBA00022692"/>
    </source>
</evidence>
<dbReference type="Proteomes" id="UP000177817">
    <property type="component" value="Unassembled WGS sequence"/>
</dbReference>
<feature type="transmembrane region" description="Helical" evidence="12">
    <location>
        <begin position="319"/>
        <end position="337"/>
    </location>
</feature>
<evidence type="ECO:0000256" key="12">
    <source>
        <dbReference type="SAM" id="Phobius"/>
    </source>
</evidence>
<evidence type="ECO:0000256" key="9">
    <source>
        <dbReference type="ARBA" id="ARBA00066964"/>
    </source>
</evidence>
<keyword evidence="7 12" id="KW-0472">Membrane</keyword>
<evidence type="ECO:0000259" key="13">
    <source>
        <dbReference type="Pfam" id="PF13632"/>
    </source>
</evidence>
<dbReference type="EMBL" id="MHKK01000061">
    <property type="protein sequence ID" value="OGY88574.1"/>
    <property type="molecule type" value="Genomic_DNA"/>
</dbReference>
<evidence type="ECO:0000256" key="11">
    <source>
        <dbReference type="ARBA" id="ARBA00078564"/>
    </source>
</evidence>
<evidence type="ECO:0000256" key="2">
    <source>
        <dbReference type="ARBA" id="ARBA00022676"/>
    </source>
</evidence>
<dbReference type="InterPro" id="IPR050321">
    <property type="entry name" value="Glycosyltr_2/OpgH_subfam"/>
</dbReference>